<evidence type="ECO:0000313" key="2">
    <source>
        <dbReference type="EMBL" id="EFJ45443.1"/>
    </source>
</evidence>
<feature type="compositionally biased region" description="Basic residues" evidence="1">
    <location>
        <begin position="150"/>
        <end position="167"/>
    </location>
</feature>
<evidence type="ECO:0000256" key="1">
    <source>
        <dbReference type="SAM" id="MobiDB-lite"/>
    </source>
</evidence>
<gene>
    <name evidence="2" type="primary">upf2</name>
    <name evidence="2" type="ORF">VOLCADRAFT_105995</name>
</gene>
<dbReference type="GeneID" id="9625883"/>
<feature type="region of interest" description="Disordered" evidence="1">
    <location>
        <begin position="105"/>
        <end position="172"/>
    </location>
</feature>
<reference evidence="2 3" key="1">
    <citation type="journal article" date="2010" name="Science">
        <title>Genomic analysis of organismal complexity in the multicellular green alga Volvox carteri.</title>
        <authorList>
            <person name="Prochnik S.E."/>
            <person name="Umen J."/>
            <person name="Nedelcu A.M."/>
            <person name="Hallmann A."/>
            <person name="Miller S.M."/>
            <person name="Nishii I."/>
            <person name="Ferris P."/>
            <person name="Kuo A."/>
            <person name="Mitros T."/>
            <person name="Fritz-Laylin L.K."/>
            <person name="Hellsten U."/>
            <person name="Chapman J."/>
            <person name="Simakov O."/>
            <person name="Rensing S.A."/>
            <person name="Terry A."/>
            <person name="Pangilinan J."/>
            <person name="Kapitonov V."/>
            <person name="Jurka J."/>
            <person name="Salamov A."/>
            <person name="Shapiro H."/>
            <person name="Schmutz J."/>
            <person name="Grimwood J."/>
            <person name="Lindquist E."/>
            <person name="Lucas S."/>
            <person name="Grigoriev I.V."/>
            <person name="Schmitt R."/>
            <person name="Kirk D."/>
            <person name="Rokhsar D.S."/>
        </authorList>
    </citation>
    <scope>NUCLEOTIDE SEQUENCE [LARGE SCALE GENOMIC DNA]</scope>
    <source>
        <strain evidence="3">f. Nagariensis / Eve</strain>
    </source>
</reference>
<dbReference type="OrthoDB" id="524218at2759"/>
<dbReference type="RefSeq" id="XP_002953470.1">
    <property type="nucleotide sequence ID" value="XM_002953424.1"/>
</dbReference>
<dbReference type="Proteomes" id="UP000001058">
    <property type="component" value="Unassembled WGS sequence"/>
</dbReference>
<sequence>MAEAAKNALKALKDVLYRVGVKEPWKMTGVRSLPDYEHYMPMGLEYRKFAPGTQPVKARVPHDSPKLVYDIKYFVRDYRRNNKYTARTVDKSPFDFEKMFANAPLKPEELPSHHTSRSTPSSVQRSTAAPCPANLSPSTEAHMRPERFARKDKKRPKPRPHHIRHSVRHDTKVSVHRKYAAMRASLPETNFVMAPSLD</sequence>
<dbReference type="AlphaFoldDB" id="D8U461"/>
<dbReference type="eggNOG" id="ENOG502RZBT">
    <property type="taxonomic scope" value="Eukaryota"/>
</dbReference>
<keyword evidence="3" id="KW-1185">Reference proteome</keyword>
<proteinExistence type="predicted"/>
<dbReference type="InParanoid" id="D8U461"/>
<dbReference type="STRING" id="3068.D8U461"/>
<dbReference type="EMBL" id="GL378357">
    <property type="protein sequence ID" value="EFJ45443.1"/>
    <property type="molecule type" value="Genomic_DNA"/>
</dbReference>
<evidence type="ECO:0000313" key="3">
    <source>
        <dbReference type="Proteomes" id="UP000001058"/>
    </source>
</evidence>
<organism evidence="3">
    <name type="scientific">Volvox carteri f. nagariensis</name>
    <dbReference type="NCBI Taxonomy" id="3068"/>
    <lineage>
        <taxon>Eukaryota</taxon>
        <taxon>Viridiplantae</taxon>
        <taxon>Chlorophyta</taxon>
        <taxon>core chlorophytes</taxon>
        <taxon>Chlorophyceae</taxon>
        <taxon>CS clade</taxon>
        <taxon>Chlamydomonadales</taxon>
        <taxon>Volvocaceae</taxon>
        <taxon>Volvox</taxon>
    </lineage>
</organism>
<dbReference type="KEGG" id="vcn:VOLCADRAFT_105995"/>
<dbReference type="PANTHER" id="PTHR36391">
    <property type="entry name" value="FURRY"/>
    <property type="match status" value="1"/>
</dbReference>
<dbReference type="PANTHER" id="PTHR36391:SF1">
    <property type="entry name" value="FURRY"/>
    <property type="match status" value="1"/>
</dbReference>
<accession>D8U461</accession>
<protein>
    <submittedName>
        <fullName evidence="2">Uncharacterized protein upf2</fullName>
    </submittedName>
</protein>
<name>D8U461_VOLCA</name>